<sequence>MINAQESAAHGSKERLFLGHPRALATLFGMEVWERFSFYGMQAILLVYLYHTTTQGGLGISQSVAIGIVGAYGSGVYLAAILGGWFSDRLFGPERTLFYSGIIVMLGHIALAILPGVYGVTAGMVMVAIGSGGVKSTCSSLVGSLYDMDSPRRDAGFSIFYLGVNIGALTGPLLTGLLQQQAGFHYGFGIAAIGMALGLFQYTRGRSQLPDSQKVAPTPLPSGEGRKYLLGGAVALVVVAVALAVGWIRADNLSDVFLTIISIVSVAYFFIILRSTRVSPSERFRVYAFIPLFLTSAAYWAMYSQSYTVITAFFDQRVDRQLGGFEIPVGWLVSIQALMIIILSGFFAWMWTTLGKRQPSSTMKFIIAMVIIALTFLGYLPYLGSDASTMPLFMLGVLLFGFSISELFLSPIGLSVATKLAPTAFQTQMLALFFMSMALGYASGGKLGTFYTEETEVAYFIGMAGLGGVTALLLLLCFPFIKRAAQGAH</sequence>
<keyword evidence="5" id="KW-0653">Protein transport</keyword>
<dbReference type="PANTHER" id="PTHR23517:SF15">
    <property type="entry name" value="PROTON-DEPENDENT OLIGOPEPTIDE FAMILY TRANSPORT PROTEIN"/>
    <property type="match status" value="1"/>
</dbReference>
<feature type="transmembrane region" description="Helical" evidence="9">
    <location>
        <begin position="32"/>
        <end position="51"/>
    </location>
</feature>
<evidence type="ECO:0000256" key="8">
    <source>
        <dbReference type="RuleBase" id="RU003755"/>
    </source>
</evidence>
<feature type="transmembrane region" description="Helical" evidence="9">
    <location>
        <begin position="184"/>
        <end position="202"/>
    </location>
</feature>
<dbReference type="InterPro" id="IPR036259">
    <property type="entry name" value="MFS_trans_sf"/>
</dbReference>
<feature type="transmembrane region" description="Helical" evidence="9">
    <location>
        <begin position="124"/>
        <end position="146"/>
    </location>
</feature>
<dbReference type="Gene3D" id="1.20.1250.20">
    <property type="entry name" value="MFS general substrate transporter like domains"/>
    <property type="match status" value="1"/>
</dbReference>
<feature type="transmembrane region" description="Helical" evidence="9">
    <location>
        <begin position="63"/>
        <end position="85"/>
    </location>
</feature>
<feature type="transmembrane region" description="Helical" evidence="9">
    <location>
        <begin position="97"/>
        <end position="118"/>
    </location>
</feature>
<evidence type="ECO:0000256" key="7">
    <source>
        <dbReference type="ARBA" id="ARBA00023136"/>
    </source>
</evidence>
<feature type="transmembrane region" description="Helical" evidence="9">
    <location>
        <begin position="329"/>
        <end position="351"/>
    </location>
</feature>
<dbReference type="AlphaFoldDB" id="A0A6F8U0P2"/>
<evidence type="ECO:0000256" key="6">
    <source>
        <dbReference type="ARBA" id="ARBA00022989"/>
    </source>
</evidence>
<dbReference type="EMBL" id="AP022843">
    <property type="protein sequence ID" value="BCB06470.1"/>
    <property type="molecule type" value="Genomic_DNA"/>
</dbReference>
<proteinExistence type="inferred from homology"/>
<feature type="transmembrane region" description="Helical" evidence="9">
    <location>
        <begin position="286"/>
        <end position="303"/>
    </location>
</feature>
<protein>
    <submittedName>
        <fullName evidence="11">MFS transporter</fullName>
    </submittedName>
</protein>
<dbReference type="Proteomes" id="UP000502259">
    <property type="component" value="Chromosome"/>
</dbReference>
<gene>
    <name evidence="11" type="ORF">HHSLTHF2_03600</name>
</gene>
<dbReference type="GO" id="GO:0006857">
    <property type="term" value="P:oligopeptide transport"/>
    <property type="evidence" value="ECO:0007669"/>
    <property type="project" value="InterPro"/>
</dbReference>
<comment type="similarity">
    <text evidence="8">Belongs to the major facilitator superfamily. Proton-dependent oligopeptide transporter (POT/PTR) (TC 2.A.17) family.</text>
</comment>
<evidence type="ECO:0000256" key="3">
    <source>
        <dbReference type="ARBA" id="ARBA00022475"/>
    </source>
</evidence>
<keyword evidence="3" id="KW-1003">Cell membrane</keyword>
<evidence type="ECO:0000256" key="5">
    <source>
        <dbReference type="ARBA" id="ARBA00022856"/>
    </source>
</evidence>
<name>A0A6F8U0P2_9GAMM</name>
<reference evidence="11 12" key="1">
    <citation type="submission" date="2020-03" db="EMBL/GenBank/DDBJ databases">
        <title>Complete Genome Sequence of Halomonas hydrothermalis Strain Slthf2, Halophilic Bacterium Isolated from Deep-Sea Hydrothermal-Vent Environments.</title>
        <authorList>
            <person name="Takeyama N."/>
            <person name="Huang M."/>
            <person name="Sato K."/>
            <person name="Galipon J."/>
            <person name="Arakawa K."/>
        </authorList>
    </citation>
    <scope>NUCLEOTIDE SEQUENCE [LARGE SCALE GENOMIC DNA]</scope>
    <source>
        <strain evidence="11 12">Slthf2</strain>
    </source>
</reference>
<dbReference type="GO" id="GO:0005886">
    <property type="term" value="C:plasma membrane"/>
    <property type="evidence" value="ECO:0007669"/>
    <property type="project" value="UniProtKB-SubCell"/>
</dbReference>
<dbReference type="InterPro" id="IPR000109">
    <property type="entry name" value="POT_fam"/>
</dbReference>
<evidence type="ECO:0000313" key="12">
    <source>
        <dbReference type="Proteomes" id="UP000502259"/>
    </source>
</evidence>
<dbReference type="PROSITE" id="PS50850">
    <property type="entry name" value="MFS"/>
    <property type="match status" value="1"/>
</dbReference>
<keyword evidence="5" id="KW-0571">Peptide transport</keyword>
<evidence type="ECO:0000256" key="9">
    <source>
        <dbReference type="SAM" id="Phobius"/>
    </source>
</evidence>
<evidence type="ECO:0000256" key="4">
    <source>
        <dbReference type="ARBA" id="ARBA00022692"/>
    </source>
</evidence>
<evidence type="ECO:0000256" key="2">
    <source>
        <dbReference type="ARBA" id="ARBA00022448"/>
    </source>
</evidence>
<keyword evidence="12" id="KW-1185">Reference proteome</keyword>
<feature type="transmembrane region" description="Helical" evidence="9">
    <location>
        <begin position="429"/>
        <end position="451"/>
    </location>
</feature>
<feature type="transmembrane region" description="Helical" evidence="9">
    <location>
        <begin position="228"/>
        <end position="250"/>
    </location>
</feature>
<dbReference type="CDD" id="cd17346">
    <property type="entry name" value="MFS_DtpA_like"/>
    <property type="match status" value="1"/>
</dbReference>
<organism evidence="11 12">
    <name type="scientific">Halomonas hydrothermalis</name>
    <dbReference type="NCBI Taxonomy" id="115561"/>
    <lineage>
        <taxon>Bacteria</taxon>
        <taxon>Pseudomonadati</taxon>
        <taxon>Pseudomonadota</taxon>
        <taxon>Gammaproteobacteria</taxon>
        <taxon>Oceanospirillales</taxon>
        <taxon>Halomonadaceae</taxon>
        <taxon>Halomonas</taxon>
    </lineage>
</organism>
<keyword evidence="6 9" id="KW-1133">Transmembrane helix</keyword>
<evidence type="ECO:0000256" key="1">
    <source>
        <dbReference type="ARBA" id="ARBA00004651"/>
    </source>
</evidence>
<dbReference type="PANTHER" id="PTHR23517">
    <property type="entry name" value="RESISTANCE PROTEIN MDTM, PUTATIVE-RELATED-RELATED"/>
    <property type="match status" value="1"/>
</dbReference>
<dbReference type="PROSITE" id="PS01023">
    <property type="entry name" value="PTR2_2"/>
    <property type="match status" value="1"/>
</dbReference>
<evidence type="ECO:0000259" key="10">
    <source>
        <dbReference type="PROSITE" id="PS50850"/>
    </source>
</evidence>
<dbReference type="RefSeq" id="WP_172419709.1">
    <property type="nucleotide sequence ID" value="NZ_AP022843.1"/>
</dbReference>
<keyword evidence="2 8" id="KW-0813">Transport</keyword>
<dbReference type="InterPro" id="IPR020846">
    <property type="entry name" value="MFS_dom"/>
</dbReference>
<keyword evidence="7 9" id="KW-0472">Membrane</keyword>
<accession>A0A6F8U0P2</accession>
<dbReference type="InterPro" id="IPR050171">
    <property type="entry name" value="MFS_Transporters"/>
</dbReference>
<dbReference type="NCBIfam" id="TIGR00924">
    <property type="entry name" value="yjdL_sub1_fam"/>
    <property type="match status" value="1"/>
</dbReference>
<dbReference type="InterPro" id="IPR005279">
    <property type="entry name" value="Dipep/tripep_permease"/>
</dbReference>
<dbReference type="Pfam" id="PF00854">
    <property type="entry name" value="PTR2"/>
    <property type="match status" value="1"/>
</dbReference>
<evidence type="ECO:0000313" key="11">
    <source>
        <dbReference type="EMBL" id="BCB06470.1"/>
    </source>
</evidence>
<feature type="transmembrane region" description="Helical" evidence="9">
    <location>
        <begin position="363"/>
        <end position="380"/>
    </location>
</feature>
<feature type="transmembrane region" description="Helical" evidence="9">
    <location>
        <begin position="457"/>
        <end position="481"/>
    </location>
</feature>
<feature type="transmembrane region" description="Helical" evidence="9">
    <location>
        <begin position="392"/>
        <end position="417"/>
    </location>
</feature>
<feature type="domain" description="Major facilitator superfamily (MFS) profile" evidence="10">
    <location>
        <begin position="26"/>
        <end position="482"/>
    </location>
</feature>
<keyword evidence="4 8" id="KW-0812">Transmembrane</keyword>
<dbReference type="SUPFAM" id="SSF103473">
    <property type="entry name" value="MFS general substrate transporter"/>
    <property type="match status" value="1"/>
</dbReference>
<feature type="transmembrane region" description="Helical" evidence="9">
    <location>
        <begin position="256"/>
        <end position="274"/>
    </location>
</feature>
<feature type="transmembrane region" description="Helical" evidence="9">
    <location>
        <begin position="158"/>
        <end position="178"/>
    </location>
</feature>
<dbReference type="InterPro" id="IPR018456">
    <property type="entry name" value="PTR2_symporter_CS"/>
</dbReference>
<comment type="subcellular location">
    <subcellularLocation>
        <location evidence="1">Cell membrane</location>
        <topology evidence="1">Multi-pass membrane protein</topology>
    </subcellularLocation>
    <subcellularLocation>
        <location evidence="8">Membrane</location>
        <topology evidence="8">Multi-pass membrane protein</topology>
    </subcellularLocation>
</comment>
<dbReference type="GO" id="GO:1904680">
    <property type="term" value="F:peptide transmembrane transporter activity"/>
    <property type="evidence" value="ECO:0007669"/>
    <property type="project" value="InterPro"/>
</dbReference>